<reference evidence="2" key="1">
    <citation type="submission" date="2022-08" db="EMBL/GenBank/DDBJ databases">
        <authorList>
            <person name="Tistechok S."/>
            <person name="Samborskyy M."/>
            <person name="Roman I."/>
        </authorList>
    </citation>
    <scope>NUCLEOTIDE SEQUENCE</scope>
    <source>
        <strain evidence="2">DSM 103496</strain>
    </source>
</reference>
<dbReference type="EMBL" id="JANYMP010000003">
    <property type="protein sequence ID" value="MCS7477095.1"/>
    <property type="molecule type" value="Genomic_DNA"/>
</dbReference>
<evidence type="ECO:0000256" key="1">
    <source>
        <dbReference type="SAM" id="MobiDB-lite"/>
    </source>
</evidence>
<dbReference type="RefSeq" id="WP_259622672.1">
    <property type="nucleotide sequence ID" value="NZ_JANYMP010000003.1"/>
</dbReference>
<name>A0A9X2VI15_9PSEU</name>
<feature type="compositionally biased region" description="Polar residues" evidence="1">
    <location>
        <begin position="12"/>
        <end position="21"/>
    </location>
</feature>
<dbReference type="Gene3D" id="3.40.710.10">
    <property type="entry name" value="DD-peptidase/beta-lactamase superfamily"/>
    <property type="match status" value="1"/>
</dbReference>
<protein>
    <submittedName>
        <fullName evidence="2">Beta-lactamase family protein</fullName>
    </submittedName>
</protein>
<evidence type="ECO:0000313" key="2">
    <source>
        <dbReference type="EMBL" id="MCS7477095.1"/>
    </source>
</evidence>
<gene>
    <name evidence="2" type="ORF">NZH93_09535</name>
</gene>
<dbReference type="AlphaFoldDB" id="A0A9X2VI15"/>
<comment type="caution">
    <text evidence="2">The sequence shown here is derived from an EMBL/GenBank/DDBJ whole genome shotgun (WGS) entry which is preliminary data.</text>
</comment>
<dbReference type="InterPro" id="IPR012338">
    <property type="entry name" value="Beta-lactam/transpept-like"/>
</dbReference>
<feature type="region of interest" description="Disordered" evidence="1">
    <location>
        <begin position="1"/>
        <end position="36"/>
    </location>
</feature>
<organism evidence="2 3">
    <name type="scientific">Umezawaea endophytica</name>
    <dbReference type="NCBI Taxonomy" id="1654476"/>
    <lineage>
        <taxon>Bacteria</taxon>
        <taxon>Bacillati</taxon>
        <taxon>Actinomycetota</taxon>
        <taxon>Actinomycetes</taxon>
        <taxon>Pseudonocardiales</taxon>
        <taxon>Pseudonocardiaceae</taxon>
        <taxon>Umezawaea</taxon>
    </lineage>
</organism>
<accession>A0A9X2VI15</accession>
<dbReference type="Proteomes" id="UP001141259">
    <property type="component" value="Unassembled WGS sequence"/>
</dbReference>
<keyword evidence="3" id="KW-1185">Reference proteome</keyword>
<proteinExistence type="predicted"/>
<sequence length="67" mass="6941">MLVGSEIGLQQGIPTLTTSHQESPHPPSGVRDYTAGVGDLATRSPVPVNGQVRVASNTKTFVATVVL</sequence>
<dbReference type="SUPFAM" id="SSF56601">
    <property type="entry name" value="beta-lactamase/transpeptidase-like"/>
    <property type="match status" value="1"/>
</dbReference>
<evidence type="ECO:0000313" key="3">
    <source>
        <dbReference type="Proteomes" id="UP001141259"/>
    </source>
</evidence>